<dbReference type="Gene3D" id="3.30.70.100">
    <property type="match status" value="1"/>
</dbReference>
<protein>
    <submittedName>
        <fullName evidence="2">Antibiotic biosynthesis monooxygenase</fullName>
    </submittedName>
</protein>
<evidence type="ECO:0000313" key="2">
    <source>
        <dbReference type="EMBL" id="PVE45382.1"/>
    </source>
</evidence>
<comment type="caution">
    <text evidence="2">The sequence shown here is derived from an EMBL/GenBank/DDBJ whole genome shotgun (WGS) entry which is preliminary data.</text>
</comment>
<dbReference type="AlphaFoldDB" id="A0A2T7UL12"/>
<dbReference type="Proteomes" id="UP000244810">
    <property type="component" value="Unassembled WGS sequence"/>
</dbReference>
<dbReference type="SUPFAM" id="SSF54909">
    <property type="entry name" value="Dimeric alpha+beta barrel"/>
    <property type="match status" value="1"/>
</dbReference>
<evidence type="ECO:0000313" key="3">
    <source>
        <dbReference type="Proteomes" id="UP000244810"/>
    </source>
</evidence>
<proteinExistence type="predicted"/>
<sequence>MAIQLIGKLICASEEQAAIVREYLPEHVRLTRAEPGCLQFEVTHAGAMTWTVDELFADRAAFEAHQARTRASAWGERTLGIAREYEIRDTLAGAA</sequence>
<dbReference type="RefSeq" id="WP_107750158.1">
    <property type="nucleotide sequence ID" value="NZ_QBKF01000001.1"/>
</dbReference>
<keyword evidence="2" id="KW-0503">Monooxygenase</keyword>
<dbReference type="InterPro" id="IPR007138">
    <property type="entry name" value="ABM_dom"/>
</dbReference>
<accession>A0A2T7UL12</accession>
<evidence type="ECO:0000259" key="1">
    <source>
        <dbReference type="Pfam" id="PF03992"/>
    </source>
</evidence>
<keyword evidence="3" id="KW-1185">Reference proteome</keyword>
<dbReference type="EMBL" id="QDDR01000015">
    <property type="protein sequence ID" value="PVE45382.1"/>
    <property type="molecule type" value="Genomic_DNA"/>
</dbReference>
<dbReference type="Pfam" id="PF03992">
    <property type="entry name" value="ABM"/>
    <property type="match status" value="1"/>
</dbReference>
<dbReference type="InterPro" id="IPR011008">
    <property type="entry name" value="Dimeric_a/b-barrel"/>
</dbReference>
<dbReference type="OrthoDB" id="9797178at2"/>
<dbReference type="GO" id="GO:0004497">
    <property type="term" value="F:monooxygenase activity"/>
    <property type="evidence" value="ECO:0007669"/>
    <property type="project" value="UniProtKB-KW"/>
</dbReference>
<reference evidence="2 3" key="1">
    <citation type="journal article" date="2011" name="Syst. Appl. Microbiol.">
        <title>Defluviimonas denitrificans gen. nov., sp. nov., and Pararhodobacter aggregans gen. nov., sp. nov., non-phototrophic Rhodobacteraceae from the biofilter of a marine aquaculture.</title>
        <authorList>
            <person name="Foesel B.U."/>
            <person name="Drake H.L."/>
            <person name="Schramm A."/>
        </authorList>
    </citation>
    <scope>NUCLEOTIDE SEQUENCE [LARGE SCALE GENOMIC DNA]</scope>
    <source>
        <strain evidence="2 3">D1-19</strain>
    </source>
</reference>
<feature type="domain" description="ABM" evidence="1">
    <location>
        <begin position="12"/>
        <end position="74"/>
    </location>
</feature>
<organism evidence="2 3">
    <name type="scientific">Pararhodobacter aggregans</name>
    <dbReference type="NCBI Taxonomy" id="404875"/>
    <lineage>
        <taxon>Bacteria</taxon>
        <taxon>Pseudomonadati</taxon>
        <taxon>Pseudomonadota</taxon>
        <taxon>Alphaproteobacteria</taxon>
        <taxon>Rhodobacterales</taxon>
        <taxon>Paracoccaceae</taxon>
        <taxon>Pararhodobacter</taxon>
    </lineage>
</organism>
<name>A0A2T7UL12_9RHOB</name>
<gene>
    <name evidence="2" type="ORF">DDE23_21565</name>
</gene>
<keyword evidence="2" id="KW-0560">Oxidoreductase</keyword>